<evidence type="ECO:0000259" key="2">
    <source>
        <dbReference type="Pfam" id="PF19783"/>
    </source>
</evidence>
<evidence type="ECO:0000313" key="3">
    <source>
        <dbReference type="EMBL" id="TNJ42534.1"/>
    </source>
</evidence>
<sequence>MSRCVKICVFLFIWSPYLCIAQQYVDVLKIDYSRSFKNNFEDFDQSTHVTSFNANLTLPIVLNKNYALITGAIFNQNRVQLFPSIGGESTPFTNLYSTTLKLGVNVTLSDFWEMALVFLPKVASDYHNISSNDMFLGGYCVFTYQKHKNISYRFGLYSSSEAFGFYTTPILGWYALSKNKRFEMDMYLPISADINYALGKFALGFSYFGIGRSFNLEKDKVNQYVQLNSLEFAGYGQLNRLFRNTLMRLKLGYASDNYEVYSYGSKIDFGLIDFNFGDQRRQLNSKINGSMFAKLELVYRIKFKE</sequence>
<dbReference type="Proteomes" id="UP000308713">
    <property type="component" value="Unassembled WGS sequence"/>
</dbReference>
<gene>
    <name evidence="3" type="ORF">FGF67_13635</name>
</gene>
<reference evidence="3 4" key="1">
    <citation type="submission" date="2019-05" db="EMBL/GenBank/DDBJ databases">
        <title>Tamlana fucoidanivorans sp. nov., isolated from the surface of algae collected from Fujian province in China.</title>
        <authorList>
            <person name="Li J."/>
        </authorList>
    </citation>
    <scope>NUCLEOTIDE SEQUENCE [LARGE SCALE GENOMIC DNA]</scope>
    <source>
        <strain evidence="3 4">CW2-9</strain>
    </source>
</reference>
<dbReference type="InterPro" id="IPR046235">
    <property type="entry name" value="DUF6268"/>
</dbReference>
<organism evidence="3 4">
    <name type="scientific">Allotamlana fucoidanivorans</name>
    <dbReference type="NCBI Taxonomy" id="2583814"/>
    <lineage>
        <taxon>Bacteria</taxon>
        <taxon>Pseudomonadati</taxon>
        <taxon>Bacteroidota</taxon>
        <taxon>Flavobacteriia</taxon>
        <taxon>Flavobacteriales</taxon>
        <taxon>Flavobacteriaceae</taxon>
        <taxon>Allotamlana</taxon>
    </lineage>
</organism>
<dbReference type="AlphaFoldDB" id="A0A5C4SG27"/>
<dbReference type="Pfam" id="PF19783">
    <property type="entry name" value="DUF6268"/>
    <property type="match status" value="1"/>
</dbReference>
<feature type="domain" description="DUF6268" evidence="2">
    <location>
        <begin position="47"/>
        <end position="218"/>
    </location>
</feature>
<evidence type="ECO:0000313" key="4">
    <source>
        <dbReference type="Proteomes" id="UP000308713"/>
    </source>
</evidence>
<dbReference type="EMBL" id="VDCS01000013">
    <property type="protein sequence ID" value="TNJ42534.1"/>
    <property type="molecule type" value="Genomic_DNA"/>
</dbReference>
<keyword evidence="4" id="KW-1185">Reference proteome</keyword>
<proteinExistence type="predicted"/>
<feature type="signal peptide" evidence="1">
    <location>
        <begin position="1"/>
        <end position="21"/>
    </location>
</feature>
<protein>
    <recommendedName>
        <fullName evidence="2">DUF6268 domain-containing protein</fullName>
    </recommendedName>
</protein>
<accession>A0A5C4SG27</accession>
<name>A0A5C4SG27_9FLAO</name>
<dbReference type="OrthoDB" id="1488805at2"/>
<feature type="chain" id="PRO_5023101947" description="DUF6268 domain-containing protein" evidence="1">
    <location>
        <begin position="22"/>
        <end position="305"/>
    </location>
</feature>
<keyword evidence="1" id="KW-0732">Signal</keyword>
<evidence type="ECO:0000256" key="1">
    <source>
        <dbReference type="SAM" id="SignalP"/>
    </source>
</evidence>
<comment type="caution">
    <text evidence="3">The sequence shown here is derived from an EMBL/GenBank/DDBJ whole genome shotgun (WGS) entry which is preliminary data.</text>
</comment>
<dbReference type="RefSeq" id="WP_139698317.1">
    <property type="nucleotide sequence ID" value="NZ_CP074074.1"/>
</dbReference>